<name>A0A0J8U4B9_9MYCO</name>
<protein>
    <submittedName>
        <fullName evidence="2">Uncharacterized protein</fullName>
    </submittedName>
</protein>
<comment type="caution">
    <text evidence="2">The sequence shown here is derived from an EMBL/GenBank/DDBJ whole genome shotgun (WGS) entry which is preliminary data.</text>
</comment>
<dbReference type="Proteomes" id="UP000037594">
    <property type="component" value="Unassembled WGS sequence"/>
</dbReference>
<organism evidence="2 3">
    <name type="scientific">Mycolicibacterium conceptionense</name>
    <dbReference type="NCBI Taxonomy" id="451644"/>
    <lineage>
        <taxon>Bacteria</taxon>
        <taxon>Bacillati</taxon>
        <taxon>Actinomycetota</taxon>
        <taxon>Actinomycetes</taxon>
        <taxon>Mycobacteriales</taxon>
        <taxon>Mycobacteriaceae</taxon>
        <taxon>Mycolicibacterium</taxon>
    </lineage>
</organism>
<dbReference type="PATRIC" id="fig|451644.5.peg.4712"/>
<dbReference type="RefSeq" id="WP_048896193.1">
    <property type="nucleotide sequence ID" value="NZ_LFOD01000025.1"/>
</dbReference>
<reference evidence="2 3" key="1">
    <citation type="submission" date="2015-06" db="EMBL/GenBank/DDBJ databases">
        <title>Genome sequence of Mycobacterium conceptionense strain MLE.</title>
        <authorList>
            <person name="Greninger A.L."/>
            <person name="Cunningham G."/>
            <person name="Chiu C.Y."/>
            <person name="Miller S."/>
        </authorList>
    </citation>
    <scope>NUCLEOTIDE SEQUENCE [LARGE SCALE GENOMIC DNA]</scope>
    <source>
        <strain evidence="2 3">MLE</strain>
    </source>
</reference>
<feature type="region of interest" description="Disordered" evidence="1">
    <location>
        <begin position="1"/>
        <end position="23"/>
    </location>
</feature>
<proteinExistence type="predicted"/>
<dbReference type="OrthoDB" id="5117551at2"/>
<dbReference type="AlphaFoldDB" id="A0A0J8U4B9"/>
<accession>A0A0J8U4B9</accession>
<evidence type="ECO:0000313" key="3">
    <source>
        <dbReference type="Proteomes" id="UP000037594"/>
    </source>
</evidence>
<sequence>MDIEQQNLQPAPEIGTITDPRLDPGWSELEDRLVADLDVLAEEIRSAARDLYQRTATQERDTATLRGERRIAAEIAAEVARTRALDAALAAGSEVVTQTESAA</sequence>
<evidence type="ECO:0000313" key="2">
    <source>
        <dbReference type="EMBL" id="KMV15932.1"/>
    </source>
</evidence>
<gene>
    <name evidence="2" type="ORF">ACT17_22820</name>
</gene>
<evidence type="ECO:0000256" key="1">
    <source>
        <dbReference type="SAM" id="MobiDB-lite"/>
    </source>
</evidence>
<dbReference type="EMBL" id="LFOD01000025">
    <property type="protein sequence ID" value="KMV15932.1"/>
    <property type="molecule type" value="Genomic_DNA"/>
</dbReference>